<dbReference type="GeneID" id="29113598"/>
<dbReference type="KEGG" id="aalt:CC77DRAFT_1057328"/>
<keyword evidence="1" id="KW-0732">Signal</keyword>
<name>A0A177E0P8_ALTAL</name>
<dbReference type="EMBL" id="PDXD01000033">
    <property type="protein sequence ID" value="RYN71375.1"/>
    <property type="molecule type" value="Genomic_DNA"/>
</dbReference>
<dbReference type="STRING" id="5599.A0A177E0P8"/>
<dbReference type="VEuPathDB" id="FungiDB:CC77DRAFT_1057328"/>
<keyword evidence="4" id="KW-1185">Reference proteome</keyword>
<reference evidence="3" key="3">
    <citation type="journal article" date="2019" name="J. ISSAAS">
        <title>Genomics, evolutionary history and diagnostics of the Alternaria alternata species group including apple and Asian pear pathotypes.</title>
        <authorList>
            <person name="Armitage A.D."/>
            <person name="Cockerton H.M."/>
            <person name="Sreenivasaprasad S."/>
            <person name="Woodhall J."/>
            <person name="Lane C."/>
            <person name="Harrison R.J."/>
            <person name="Clarkson J.P."/>
        </authorList>
    </citation>
    <scope>NUCLEOTIDE SEQUENCE</scope>
    <source>
        <strain evidence="3">FERA 1177</strain>
    </source>
</reference>
<reference evidence="5" key="2">
    <citation type="journal article" date="2019" name="bioRxiv">
        <title>Genomics, evolutionary history and diagnostics of the Alternaria alternata species group including apple and Asian pear pathotypes.</title>
        <authorList>
            <person name="Armitage A.D."/>
            <person name="Cockerton H.M."/>
            <person name="Sreenivasaprasad S."/>
            <person name="Woodhall J.W."/>
            <person name="Lane C.R."/>
            <person name="Harrison R.J."/>
            <person name="Clarkson J.P."/>
        </authorList>
    </citation>
    <scope>NUCLEOTIDE SEQUENCE [LARGE SCALE GENOMIC DNA]</scope>
    <source>
        <strain evidence="5">FERA 1177</strain>
    </source>
</reference>
<feature type="signal peptide" evidence="1">
    <location>
        <begin position="1"/>
        <end position="18"/>
    </location>
</feature>
<proteinExistence type="predicted"/>
<dbReference type="AlphaFoldDB" id="A0A177E0P8"/>
<evidence type="ECO:0000313" key="5">
    <source>
        <dbReference type="Proteomes" id="UP000291422"/>
    </source>
</evidence>
<dbReference type="Proteomes" id="UP000291422">
    <property type="component" value="Unassembled WGS sequence"/>
</dbReference>
<dbReference type="Proteomes" id="UP000077248">
    <property type="component" value="Unassembled WGS sequence"/>
</dbReference>
<accession>A0A177E0P8</accession>
<gene>
    <name evidence="3" type="ORF">AA0117_g9664</name>
    <name evidence="2" type="ORF">CC77DRAFT_1057328</name>
</gene>
<organism evidence="2 4">
    <name type="scientific">Alternaria alternata</name>
    <name type="common">Alternaria rot fungus</name>
    <name type="synonym">Torula alternata</name>
    <dbReference type="NCBI Taxonomy" id="5599"/>
    <lineage>
        <taxon>Eukaryota</taxon>
        <taxon>Fungi</taxon>
        <taxon>Dikarya</taxon>
        <taxon>Ascomycota</taxon>
        <taxon>Pezizomycotina</taxon>
        <taxon>Dothideomycetes</taxon>
        <taxon>Pleosporomycetidae</taxon>
        <taxon>Pleosporales</taxon>
        <taxon>Pleosporineae</taxon>
        <taxon>Pleosporaceae</taxon>
        <taxon>Alternaria</taxon>
        <taxon>Alternaria sect. Alternaria</taxon>
        <taxon>Alternaria alternata complex</taxon>
    </lineage>
</organism>
<evidence type="ECO:0000256" key="1">
    <source>
        <dbReference type="SAM" id="SignalP"/>
    </source>
</evidence>
<feature type="chain" id="PRO_5040569793" evidence="1">
    <location>
        <begin position="19"/>
        <end position="77"/>
    </location>
</feature>
<evidence type="ECO:0000313" key="2">
    <source>
        <dbReference type="EMBL" id="OAG25555.1"/>
    </source>
</evidence>
<reference evidence="2 4" key="1">
    <citation type="submission" date="2016-05" db="EMBL/GenBank/DDBJ databases">
        <title>Comparative analysis of secretome profiles of manganese(II)-oxidizing ascomycete fungi.</title>
        <authorList>
            <consortium name="DOE Joint Genome Institute"/>
            <person name="Zeiner C.A."/>
            <person name="Purvine S.O."/>
            <person name="Zink E.M."/>
            <person name="Wu S."/>
            <person name="Pasa-Tolic L."/>
            <person name="Chaput D.L."/>
            <person name="Haridas S."/>
            <person name="Grigoriev I.V."/>
            <person name="Santelli C.M."/>
            <person name="Hansel C.M."/>
        </authorList>
    </citation>
    <scope>NUCLEOTIDE SEQUENCE [LARGE SCALE GENOMIC DNA]</scope>
    <source>
        <strain evidence="2 4">SRC1lrK2f</strain>
    </source>
</reference>
<dbReference type="RefSeq" id="XP_018390976.1">
    <property type="nucleotide sequence ID" value="XM_018528004.1"/>
</dbReference>
<sequence>MQFKALAIIAFMALTGSAQKCEKGNNHNAGTTCHGATGNLACSNNLKHVLRCGEDGNWARTENCGAGLCLSGACHCG</sequence>
<evidence type="ECO:0000313" key="4">
    <source>
        <dbReference type="Proteomes" id="UP000077248"/>
    </source>
</evidence>
<protein>
    <submittedName>
        <fullName evidence="2">Uncharacterized protein</fullName>
    </submittedName>
</protein>
<dbReference type="EMBL" id="KV441470">
    <property type="protein sequence ID" value="OAG25555.1"/>
    <property type="molecule type" value="Genomic_DNA"/>
</dbReference>
<evidence type="ECO:0000313" key="3">
    <source>
        <dbReference type="EMBL" id="RYN71375.1"/>
    </source>
</evidence>